<proteinExistence type="predicted"/>
<dbReference type="AlphaFoldDB" id="A0A0J0YPM5"/>
<evidence type="ECO:0000313" key="1">
    <source>
        <dbReference type="EMBL" id="KLT72087.1"/>
    </source>
</evidence>
<comment type="caution">
    <text evidence="1">The sequence shown here is derived from an EMBL/GenBank/DDBJ whole genome shotgun (WGS) entry which is preliminary data.</text>
</comment>
<dbReference type="RefSeq" id="WP_047761817.1">
    <property type="nucleotide sequence ID" value="NZ_CP091510.1"/>
</dbReference>
<keyword evidence="2" id="KW-1185">Reference proteome</keyword>
<dbReference type="PATRIC" id="fig|1470200.3.peg.1304"/>
<accession>A0A0J0YPM5</accession>
<evidence type="ECO:0000313" key="2">
    <source>
        <dbReference type="Proteomes" id="UP000036027"/>
    </source>
</evidence>
<dbReference type="OrthoDB" id="8611138at2"/>
<protein>
    <submittedName>
        <fullName evidence="1">Uncharacterized protein</fullName>
    </submittedName>
</protein>
<dbReference type="Proteomes" id="UP000036027">
    <property type="component" value="Unassembled WGS sequence"/>
</dbReference>
<gene>
    <name evidence="1" type="ORF">PL75_10135</name>
</gene>
<organism evidence="1 2">
    <name type="scientific">Neisseria arctica</name>
    <dbReference type="NCBI Taxonomy" id="1470200"/>
    <lineage>
        <taxon>Bacteria</taxon>
        <taxon>Pseudomonadati</taxon>
        <taxon>Pseudomonadota</taxon>
        <taxon>Betaproteobacteria</taxon>
        <taxon>Neisseriales</taxon>
        <taxon>Neisseriaceae</taxon>
        <taxon>Neisseria</taxon>
    </lineage>
</organism>
<sequence>MNTVSNTYIVWFHREFEAAASASEALNGQVLRMTDAEYPEPADVVGERLRELGYSGDLVDAVLPVAEYIRNENVHESMPSRSDNCYSAAVVIPTLPNRENWLAAYRQPAFLSTLSDDVAREVFGSMMVGRAVDYALLMQAVSDCTNGQPQDFLLVPVAANFGGYDDIAYLLKDVEYGLQNIESVLADKLDEVDAEWLYRRNSRTISWWMSDHGFSLEDFGHEHSQILEVPAKVRWEVVYRWACYTVKAYLDSLK</sequence>
<reference evidence="1 2" key="1">
    <citation type="submission" date="2014-11" db="EMBL/GenBank/DDBJ databases">
        <title>Genome of a novel goose pathogen.</title>
        <authorList>
            <person name="Hansen C.M."/>
            <person name="Hueffer K."/>
            <person name="Choi S.C."/>
        </authorList>
    </citation>
    <scope>NUCLEOTIDE SEQUENCE [LARGE SCALE GENOMIC DNA]</scope>
    <source>
        <strain evidence="1 2">KH1503</strain>
    </source>
</reference>
<name>A0A0J0YPM5_9NEIS</name>
<dbReference type="EMBL" id="JTDO01000021">
    <property type="protein sequence ID" value="KLT72087.1"/>
    <property type="molecule type" value="Genomic_DNA"/>
</dbReference>